<gene>
    <name evidence="2" type="ORF">DPMN_062934</name>
    <name evidence="3" type="ORF">DPMN_063035</name>
</gene>
<protein>
    <submittedName>
        <fullName evidence="2">Uncharacterized protein</fullName>
    </submittedName>
</protein>
<organism evidence="2 4">
    <name type="scientific">Dreissena polymorpha</name>
    <name type="common">Zebra mussel</name>
    <name type="synonym">Mytilus polymorpha</name>
    <dbReference type="NCBI Taxonomy" id="45954"/>
    <lineage>
        <taxon>Eukaryota</taxon>
        <taxon>Metazoa</taxon>
        <taxon>Spiralia</taxon>
        <taxon>Lophotrochozoa</taxon>
        <taxon>Mollusca</taxon>
        <taxon>Bivalvia</taxon>
        <taxon>Autobranchia</taxon>
        <taxon>Heteroconchia</taxon>
        <taxon>Euheterodonta</taxon>
        <taxon>Imparidentia</taxon>
        <taxon>Neoheterodontei</taxon>
        <taxon>Myida</taxon>
        <taxon>Dreissenoidea</taxon>
        <taxon>Dreissenidae</taxon>
        <taxon>Dreissena</taxon>
    </lineage>
</organism>
<keyword evidence="4" id="KW-1185">Reference proteome</keyword>
<reference evidence="2" key="2">
    <citation type="submission" date="2020-11" db="EMBL/GenBank/DDBJ databases">
        <authorList>
            <person name="McCartney M.A."/>
            <person name="Auch B."/>
            <person name="Kono T."/>
            <person name="Mallez S."/>
            <person name="Becker A."/>
            <person name="Gohl D.M."/>
            <person name="Silverstein K.A.T."/>
            <person name="Koren S."/>
            <person name="Bechman K.B."/>
            <person name="Herman A."/>
            <person name="Abrahante J.E."/>
            <person name="Garbe J."/>
        </authorList>
    </citation>
    <scope>NUCLEOTIDE SEQUENCE</scope>
    <source>
        <strain evidence="2">Duluth1</strain>
        <tissue evidence="2">Whole animal</tissue>
    </source>
</reference>
<sequence length="113" mass="13199">MDTMTSLAPSDDIKLAPTSYKETLETLQESERKFRKACTQIQILNNQLEDIKTRYKKAKTDGFHRFRYNLRLKLAVVEGVRNMYYEYAHAKAEQVALLRHRLYGEIVIVDSGN</sequence>
<evidence type="ECO:0000313" key="4">
    <source>
        <dbReference type="Proteomes" id="UP000828390"/>
    </source>
</evidence>
<accession>A0A9D4C9K0</accession>
<dbReference type="AlphaFoldDB" id="A0A9D4C9K0"/>
<dbReference type="Proteomes" id="UP000828390">
    <property type="component" value="Unassembled WGS sequence"/>
</dbReference>
<evidence type="ECO:0000256" key="1">
    <source>
        <dbReference type="SAM" id="Coils"/>
    </source>
</evidence>
<keyword evidence="1" id="KW-0175">Coiled coil</keyword>
<dbReference type="EMBL" id="JAIWYP010000013">
    <property type="protein sequence ID" value="KAH3720141.1"/>
    <property type="molecule type" value="Genomic_DNA"/>
</dbReference>
<reference evidence="2" key="1">
    <citation type="journal article" date="2019" name="bioRxiv">
        <title>The Genome of the Zebra Mussel, Dreissena polymorpha: A Resource for Invasive Species Research.</title>
        <authorList>
            <person name="McCartney M.A."/>
            <person name="Auch B."/>
            <person name="Kono T."/>
            <person name="Mallez S."/>
            <person name="Zhang Y."/>
            <person name="Obille A."/>
            <person name="Becker A."/>
            <person name="Abrahante J.E."/>
            <person name="Garbe J."/>
            <person name="Badalamenti J.P."/>
            <person name="Herman A."/>
            <person name="Mangelson H."/>
            <person name="Liachko I."/>
            <person name="Sullivan S."/>
            <person name="Sone E.D."/>
            <person name="Koren S."/>
            <person name="Silverstein K.A.T."/>
            <person name="Beckman K.B."/>
            <person name="Gohl D.M."/>
        </authorList>
    </citation>
    <scope>NUCLEOTIDE SEQUENCE</scope>
    <source>
        <strain evidence="2">Duluth1</strain>
        <tissue evidence="2">Whole animal</tissue>
    </source>
</reference>
<dbReference type="EMBL" id="JAIWYP010000013">
    <property type="protein sequence ID" value="KAH3720042.1"/>
    <property type="molecule type" value="Genomic_DNA"/>
</dbReference>
<evidence type="ECO:0000313" key="3">
    <source>
        <dbReference type="EMBL" id="KAH3720141.1"/>
    </source>
</evidence>
<name>A0A9D4C9K0_DREPO</name>
<proteinExistence type="predicted"/>
<evidence type="ECO:0000313" key="2">
    <source>
        <dbReference type="EMBL" id="KAH3720042.1"/>
    </source>
</evidence>
<comment type="caution">
    <text evidence="2">The sequence shown here is derived from an EMBL/GenBank/DDBJ whole genome shotgun (WGS) entry which is preliminary data.</text>
</comment>
<feature type="coiled-coil region" evidence="1">
    <location>
        <begin position="27"/>
        <end position="61"/>
    </location>
</feature>